<evidence type="ECO:0000256" key="3">
    <source>
        <dbReference type="ARBA" id="ARBA00022692"/>
    </source>
</evidence>
<accession>B7G9T7</accession>
<comment type="similarity">
    <text evidence="2 6">Belongs to the peroxisomal membrane protein PXMP2/4 family.</text>
</comment>
<evidence type="ECO:0008006" key="9">
    <source>
        <dbReference type="Google" id="ProtNLM"/>
    </source>
</evidence>
<sequence>MINTGFIVGVVGVLLYEITTMDATISRGWTSEELAARIPMDVWAGYSQVLENSPVATKAATSATVYTIGDFIAQRTQGAAMGDLDRGRIVRSMLAGLIGHGPLSHFWYNVCDHFFDNVLHWTAWWSFFPKVVVDQTTWGPIWNNTYILLLGLMKLEKLETIWSDMKRTTVPLILSGLKLWPLAHCVTYGLVPVENRLLWVDAVEILWVTILATTAAEAHADAKVDTKS</sequence>
<comment type="subcellular location">
    <subcellularLocation>
        <location evidence="1">Membrane</location>
        <topology evidence="1">Multi-pass membrane protein</topology>
    </subcellularLocation>
</comment>
<dbReference type="HOGENOM" id="CLU_049109_6_1_1"/>
<keyword evidence="5" id="KW-0472">Membrane</keyword>
<dbReference type="GeneID" id="7195514"/>
<dbReference type="Pfam" id="PF04117">
    <property type="entry name" value="Mpv17_PMP22"/>
    <property type="match status" value="1"/>
</dbReference>
<protein>
    <recommendedName>
        <fullName evidence="9">Peroxisomal membrane protein</fullName>
    </recommendedName>
</protein>
<evidence type="ECO:0000256" key="6">
    <source>
        <dbReference type="RuleBase" id="RU363053"/>
    </source>
</evidence>
<dbReference type="PaxDb" id="2850-Phatr15699"/>
<keyword evidence="8" id="KW-1185">Reference proteome</keyword>
<dbReference type="InterPro" id="IPR007248">
    <property type="entry name" value="Mpv17_PMP22"/>
</dbReference>
<evidence type="ECO:0000256" key="1">
    <source>
        <dbReference type="ARBA" id="ARBA00004141"/>
    </source>
</evidence>
<dbReference type="OrthoDB" id="430207at2759"/>
<evidence type="ECO:0000313" key="8">
    <source>
        <dbReference type="Proteomes" id="UP000000759"/>
    </source>
</evidence>
<evidence type="ECO:0000256" key="4">
    <source>
        <dbReference type="ARBA" id="ARBA00022989"/>
    </source>
</evidence>
<keyword evidence="3" id="KW-0812">Transmembrane</keyword>
<dbReference type="RefSeq" id="XP_002183832.1">
    <property type="nucleotide sequence ID" value="XM_002183796.1"/>
</dbReference>
<evidence type="ECO:0000256" key="2">
    <source>
        <dbReference type="ARBA" id="ARBA00006824"/>
    </source>
</evidence>
<organism evidence="7 8">
    <name type="scientific">Phaeodactylum tricornutum (strain CCAP 1055/1)</name>
    <dbReference type="NCBI Taxonomy" id="556484"/>
    <lineage>
        <taxon>Eukaryota</taxon>
        <taxon>Sar</taxon>
        <taxon>Stramenopiles</taxon>
        <taxon>Ochrophyta</taxon>
        <taxon>Bacillariophyta</taxon>
        <taxon>Bacillariophyceae</taxon>
        <taxon>Bacillariophycidae</taxon>
        <taxon>Naviculales</taxon>
        <taxon>Phaeodactylaceae</taxon>
        <taxon>Phaeodactylum</taxon>
    </lineage>
</organism>
<dbReference type="GO" id="GO:0016020">
    <property type="term" value="C:membrane"/>
    <property type="evidence" value="ECO:0007669"/>
    <property type="project" value="UniProtKB-SubCell"/>
</dbReference>
<dbReference type="KEGG" id="pti:PHATRDRAFT_15699"/>
<feature type="non-terminal residue" evidence="7">
    <location>
        <position position="228"/>
    </location>
</feature>
<dbReference type="PANTHER" id="PTHR11266:SF121">
    <property type="entry name" value="OS09G0315000 PROTEIN"/>
    <property type="match status" value="1"/>
</dbReference>
<keyword evidence="4" id="KW-1133">Transmembrane helix</keyword>
<reference evidence="7 8" key="1">
    <citation type="journal article" date="2008" name="Nature">
        <title>The Phaeodactylum genome reveals the evolutionary history of diatom genomes.</title>
        <authorList>
            <person name="Bowler C."/>
            <person name="Allen A.E."/>
            <person name="Badger J.H."/>
            <person name="Grimwood J."/>
            <person name="Jabbari K."/>
            <person name="Kuo A."/>
            <person name="Maheswari U."/>
            <person name="Martens C."/>
            <person name="Maumus F."/>
            <person name="Otillar R.P."/>
            <person name="Rayko E."/>
            <person name="Salamov A."/>
            <person name="Vandepoele K."/>
            <person name="Beszteri B."/>
            <person name="Gruber A."/>
            <person name="Heijde M."/>
            <person name="Katinka M."/>
            <person name="Mock T."/>
            <person name="Valentin K."/>
            <person name="Verret F."/>
            <person name="Berges J.A."/>
            <person name="Brownlee C."/>
            <person name="Cadoret J.P."/>
            <person name="Chiovitti A."/>
            <person name="Choi C.J."/>
            <person name="Coesel S."/>
            <person name="De Martino A."/>
            <person name="Detter J.C."/>
            <person name="Durkin C."/>
            <person name="Falciatore A."/>
            <person name="Fournet J."/>
            <person name="Haruta M."/>
            <person name="Huysman M.J."/>
            <person name="Jenkins B.D."/>
            <person name="Jiroutova K."/>
            <person name="Jorgensen R.E."/>
            <person name="Joubert Y."/>
            <person name="Kaplan A."/>
            <person name="Kroger N."/>
            <person name="Kroth P.G."/>
            <person name="La Roche J."/>
            <person name="Lindquist E."/>
            <person name="Lommer M."/>
            <person name="Martin-Jezequel V."/>
            <person name="Lopez P.J."/>
            <person name="Lucas S."/>
            <person name="Mangogna M."/>
            <person name="McGinnis K."/>
            <person name="Medlin L.K."/>
            <person name="Montsant A."/>
            <person name="Oudot-Le Secq M.P."/>
            <person name="Napoli C."/>
            <person name="Obornik M."/>
            <person name="Parker M.S."/>
            <person name="Petit J.L."/>
            <person name="Porcel B.M."/>
            <person name="Poulsen N."/>
            <person name="Robison M."/>
            <person name="Rychlewski L."/>
            <person name="Rynearson T.A."/>
            <person name="Schmutz J."/>
            <person name="Shapiro H."/>
            <person name="Siaut M."/>
            <person name="Stanley M."/>
            <person name="Sussman M.R."/>
            <person name="Taylor A.R."/>
            <person name="Vardi A."/>
            <person name="von Dassow P."/>
            <person name="Vyverman W."/>
            <person name="Willis A."/>
            <person name="Wyrwicz L.S."/>
            <person name="Rokhsar D.S."/>
            <person name="Weissenbach J."/>
            <person name="Armbrust E.V."/>
            <person name="Green B.R."/>
            <person name="Van de Peer Y."/>
            <person name="Grigoriev I.V."/>
        </authorList>
    </citation>
    <scope>NUCLEOTIDE SEQUENCE [LARGE SCALE GENOMIC DNA]</scope>
    <source>
        <strain evidence="7 8">CCAP 1055/1</strain>
    </source>
</reference>
<dbReference type="GO" id="GO:0005737">
    <property type="term" value="C:cytoplasm"/>
    <property type="evidence" value="ECO:0007669"/>
    <property type="project" value="TreeGrafter"/>
</dbReference>
<dbReference type="eggNOG" id="KOG1944">
    <property type="taxonomic scope" value="Eukaryota"/>
</dbReference>
<gene>
    <name evidence="7" type="ORF">PHATRDRAFT_15699</name>
</gene>
<dbReference type="AlphaFoldDB" id="B7G9T7"/>
<evidence type="ECO:0000256" key="5">
    <source>
        <dbReference type="ARBA" id="ARBA00023136"/>
    </source>
</evidence>
<dbReference type="EMBL" id="CM000623">
    <property type="protein sequence ID" value="EEC44501.1"/>
    <property type="molecule type" value="Genomic_DNA"/>
</dbReference>
<dbReference type="InParanoid" id="B7G9T7"/>
<name>B7G9T7_PHATC</name>
<reference evidence="8" key="2">
    <citation type="submission" date="2008-08" db="EMBL/GenBank/DDBJ databases">
        <authorList>
            <consortium name="Diatom Consortium"/>
            <person name="Grigoriev I."/>
            <person name="Grimwood J."/>
            <person name="Kuo A."/>
            <person name="Otillar R.P."/>
            <person name="Salamov A."/>
            <person name="Detter J.C."/>
            <person name="Lindquist E."/>
            <person name="Shapiro H."/>
            <person name="Lucas S."/>
            <person name="Glavina del Rio T."/>
            <person name="Pitluck S."/>
            <person name="Rokhsar D."/>
            <person name="Bowler C."/>
        </authorList>
    </citation>
    <scope>GENOME REANNOTATION</scope>
    <source>
        <strain evidence="8">CCAP 1055/1</strain>
    </source>
</reference>
<dbReference type="STRING" id="556484.B7G9T7"/>
<proteinExistence type="inferred from homology"/>
<dbReference type="PANTHER" id="PTHR11266">
    <property type="entry name" value="PEROXISOMAL MEMBRANE PROTEIN 2, PXMP2 MPV17"/>
    <property type="match status" value="1"/>
</dbReference>
<evidence type="ECO:0000313" key="7">
    <source>
        <dbReference type="EMBL" id="EEC44501.1"/>
    </source>
</evidence>
<dbReference type="Proteomes" id="UP000000759">
    <property type="component" value="Chromosome 21"/>
</dbReference>